<name>A0A5M4FGB4_9ACTN</name>
<keyword evidence="2" id="KW-0812">Transmembrane</keyword>
<comment type="caution">
    <text evidence="4">The sequence shown here is derived from an EMBL/GenBank/DDBJ whole genome shotgun (WGS) entry which is preliminary data.</text>
</comment>
<dbReference type="AlphaFoldDB" id="A0A5M4FGB4"/>
<evidence type="ECO:0000259" key="3">
    <source>
        <dbReference type="PROSITE" id="PS50006"/>
    </source>
</evidence>
<feature type="transmembrane region" description="Helical" evidence="2">
    <location>
        <begin position="141"/>
        <end position="162"/>
    </location>
</feature>
<dbReference type="EMBL" id="SDPQ02000002">
    <property type="protein sequence ID" value="KAA1398200.1"/>
    <property type="molecule type" value="Genomic_DNA"/>
</dbReference>
<dbReference type="InterPro" id="IPR000253">
    <property type="entry name" value="FHA_dom"/>
</dbReference>
<keyword evidence="1" id="KW-0597">Phosphoprotein</keyword>
<keyword evidence="2" id="KW-0472">Membrane</keyword>
<dbReference type="PROSITE" id="PS50006">
    <property type="entry name" value="FHA_DOMAIN"/>
    <property type="match status" value="1"/>
</dbReference>
<dbReference type="InterPro" id="IPR008984">
    <property type="entry name" value="SMAD_FHA_dom_sf"/>
</dbReference>
<evidence type="ECO:0000313" key="4">
    <source>
        <dbReference type="EMBL" id="KAA1398200.1"/>
    </source>
</evidence>
<accession>A0A5M4FGB4</accession>
<protein>
    <submittedName>
        <fullName evidence="4">FHA domain-containing protein</fullName>
    </submittedName>
</protein>
<feature type="domain" description="FHA" evidence="3">
    <location>
        <begin position="370"/>
        <end position="419"/>
    </location>
</feature>
<evidence type="ECO:0000313" key="5">
    <source>
        <dbReference type="Proteomes" id="UP000380867"/>
    </source>
</evidence>
<dbReference type="Proteomes" id="UP000380867">
    <property type="component" value="Unassembled WGS sequence"/>
</dbReference>
<dbReference type="SUPFAM" id="SSF49879">
    <property type="entry name" value="SMAD/FHA domain"/>
    <property type="match status" value="1"/>
</dbReference>
<organism evidence="4 5">
    <name type="scientific">Aeromicrobium ginsengisoli</name>
    <dbReference type="NCBI Taxonomy" id="363867"/>
    <lineage>
        <taxon>Bacteria</taxon>
        <taxon>Bacillati</taxon>
        <taxon>Actinomycetota</taxon>
        <taxon>Actinomycetes</taxon>
        <taxon>Propionibacteriales</taxon>
        <taxon>Nocardioidaceae</taxon>
        <taxon>Aeromicrobium</taxon>
    </lineage>
</organism>
<evidence type="ECO:0000256" key="2">
    <source>
        <dbReference type="SAM" id="Phobius"/>
    </source>
</evidence>
<sequence>MRVPLWVSEIFWPGAGVVDSPVGPVSSTTAPLARCPRCTTGSPAVAVMTSAGSLTYGSRTKTYADPSMFSATSGRCSGRFIRRASTNAEPGASCASPACCSPADQAMCSTGAPSWNAFRRGSTSVARDPEDDAMYGTLSALASNLLILVLFVVVIWVGLRIAQSIFGVESKRAAAGEVAAKLVSYPTGSAAVLRRRFVRALTGQHVVMPSGERLAFAELTVRVAPEDLEKLDPDGDLERLGDDGAKLYLAHAERCGWAVPDEVTVVVEVDPGLRSGWVPPARGSGRAEPAAAAPLRTPVGWEVVPDDLPVVSRPAVVAAPAPAQRPDPEATMNFPALVPDLEDTAPTMNVAAGLSLERNGRATPIPLGGTVLGRLPESPVRFEEPEVSYRHAAIRRNGTQWQVKDLGSTNGTTVDGQRIDDWTDVRTGSVIALAGVRVTAVTDTSGTVHLQGLTSH</sequence>
<dbReference type="Pfam" id="PF00498">
    <property type="entry name" value="FHA"/>
    <property type="match status" value="1"/>
</dbReference>
<keyword evidence="2" id="KW-1133">Transmembrane helix</keyword>
<dbReference type="SMART" id="SM00240">
    <property type="entry name" value="FHA"/>
    <property type="match status" value="1"/>
</dbReference>
<proteinExistence type="predicted"/>
<dbReference type="Gene3D" id="3.30.2320.60">
    <property type="entry name" value="FhaA, phosphopeptide-binding domain (DUF3662)"/>
    <property type="match status" value="1"/>
</dbReference>
<evidence type="ECO:0000256" key="1">
    <source>
        <dbReference type="ARBA" id="ARBA00022553"/>
    </source>
</evidence>
<gene>
    <name evidence="4" type="ORF">ESP70_012815</name>
</gene>
<dbReference type="InterPro" id="IPR042287">
    <property type="entry name" value="FhaA_N_sf"/>
</dbReference>
<dbReference type="InterPro" id="IPR022128">
    <property type="entry name" value="FhaA_N"/>
</dbReference>
<keyword evidence="5" id="KW-1185">Reference proteome</keyword>
<dbReference type="Gene3D" id="2.60.200.20">
    <property type="match status" value="1"/>
</dbReference>
<dbReference type="Pfam" id="PF12401">
    <property type="entry name" value="FhaA_N"/>
    <property type="match status" value="1"/>
</dbReference>
<dbReference type="OrthoDB" id="151099at2"/>
<dbReference type="CDD" id="cd00060">
    <property type="entry name" value="FHA"/>
    <property type="match status" value="1"/>
</dbReference>
<reference evidence="4" key="1">
    <citation type="submission" date="2019-09" db="EMBL/GenBank/DDBJ databases">
        <authorList>
            <person name="Li J."/>
        </authorList>
    </citation>
    <scope>NUCLEOTIDE SEQUENCE [LARGE SCALE GENOMIC DNA]</scope>
    <source>
        <strain evidence="4">JCM 14732</strain>
    </source>
</reference>